<dbReference type="AlphaFoldDB" id="A0A4C1ZLX5"/>
<keyword evidence="2" id="KW-1185">Reference proteome</keyword>
<reference evidence="1 2" key="1">
    <citation type="journal article" date="2019" name="Commun. Biol.">
        <title>The bagworm genome reveals a unique fibroin gene that provides high tensile strength.</title>
        <authorList>
            <person name="Kono N."/>
            <person name="Nakamura H."/>
            <person name="Ohtoshi R."/>
            <person name="Tomita M."/>
            <person name="Numata K."/>
            <person name="Arakawa K."/>
        </authorList>
    </citation>
    <scope>NUCLEOTIDE SEQUENCE [LARGE SCALE GENOMIC DNA]</scope>
</reference>
<protein>
    <submittedName>
        <fullName evidence="1">Uncharacterized protein</fullName>
    </submittedName>
</protein>
<comment type="caution">
    <text evidence="1">The sequence shown here is derived from an EMBL/GenBank/DDBJ whole genome shotgun (WGS) entry which is preliminary data.</text>
</comment>
<gene>
    <name evidence="1" type="ORF">EVAR_43639_1</name>
</gene>
<dbReference type="EMBL" id="BGZK01001923">
    <property type="protein sequence ID" value="GBP88322.1"/>
    <property type="molecule type" value="Genomic_DNA"/>
</dbReference>
<sequence>MSFRHHKCIAHTPFSKRAGRRKSGIPFRAAPTSRSSKKAVYVRTFPRTSALLETRYDFAKVVYYFSQLKWRTSQVRSVPRNISPFAPVGRRCVVYLNSSHASEYRDAAAYDLVLLTEFKKKVMPSQLLIARELTRHDLANRRQRRTPQTALRASERVCMRRRVLRPARTHPSECMVEP</sequence>
<evidence type="ECO:0000313" key="2">
    <source>
        <dbReference type="Proteomes" id="UP000299102"/>
    </source>
</evidence>
<accession>A0A4C1ZLX5</accession>
<name>A0A4C1ZLX5_EUMVA</name>
<evidence type="ECO:0000313" key="1">
    <source>
        <dbReference type="EMBL" id="GBP88322.1"/>
    </source>
</evidence>
<proteinExistence type="predicted"/>
<dbReference type="Proteomes" id="UP000299102">
    <property type="component" value="Unassembled WGS sequence"/>
</dbReference>
<organism evidence="1 2">
    <name type="scientific">Eumeta variegata</name>
    <name type="common">Bagworm moth</name>
    <name type="synonym">Eumeta japonica</name>
    <dbReference type="NCBI Taxonomy" id="151549"/>
    <lineage>
        <taxon>Eukaryota</taxon>
        <taxon>Metazoa</taxon>
        <taxon>Ecdysozoa</taxon>
        <taxon>Arthropoda</taxon>
        <taxon>Hexapoda</taxon>
        <taxon>Insecta</taxon>
        <taxon>Pterygota</taxon>
        <taxon>Neoptera</taxon>
        <taxon>Endopterygota</taxon>
        <taxon>Lepidoptera</taxon>
        <taxon>Glossata</taxon>
        <taxon>Ditrysia</taxon>
        <taxon>Tineoidea</taxon>
        <taxon>Psychidae</taxon>
        <taxon>Oiketicinae</taxon>
        <taxon>Eumeta</taxon>
    </lineage>
</organism>